<evidence type="ECO:0000313" key="2">
    <source>
        <dbReference type="Proteomes" id="UP001201262"/>
    </source>
</evidence>
<dbReference type="EMBL" id="JAJTJA010000014">
    <property type="protein sequence ID" value="KAH8690008.1"/>
    <property type="molecule type" value="Genomic_DNA"/>
</dbReference>
<dbReference type="GeneID" id="70252785"/>
<gene>
    <name evidence="1" type="ORF">BGW36DRAFT_66188</name>
</gene>
<proteinExistence type="predicted"/>
<comment type="caution">
    <text evidence="1">The sequence shown here is derived from an EMBL/GenBank/DDBJ whole genome shotgun (WGS) entry which is preliminary data.</text>
</comment>
<dbReference type="AlphaFoldDB" id="A0AAD4KFL9"/>
<accession>A0AAD4KFL9</accession>
<keyword evidence="2" id="KW-1185">Reference proteome</keyword>
<name>A0AAD4KFL9_9EURO</name>
<protein>
    <submittedName>
        <fullName evidence="1">Uncharacterized protein</fullName>
    </submittedName>
</protein>
<organism evidence="1 2">
    <name type="scientific">Talaromyces proteolyticus</name>
    <dbReference type="NCBI Taxonomy" id="1131652"/>
    <lineage>
        <taxon>Eukaryota</taxon>
        <taxon>Fungi</taxon>
        <taxon>Dikarya</taxon>
        <taxon>Ascomycota</taxon>
        <taxon>Pezizomycotina</taxon>
        <taxon>Eurotiomycetes</taxon>
        <taxon>Eurotiomycetidae</taxon>
        <taxon>Eurotiales</taxon>
        <taxon>Trichocomaceae</taxon>
        <taxon>Talaromyces</taxon>
        <taxon>Talaromyces sect. Bacilispori</taxon>
    </lineage>
</organism>
<sequence length="78" mass="8544">MASEQSQKVSALINRLSAIEKSSSGSLFENDKLRADAAHIVRKLSVELEKPQDAILLNNALVKARPPLSYSIPGYLHN</sequence>
<evidence type="ECO:0000313" key="1">
    <source>
        <dbReference type="EMBL" id="KAH8690008.1"/>
    </source>
</evidence>
<reference evidence="1" key="1">
    <citation type="submission" date="2021-12" db="EMBL/GenBank/DDBJ databases">
        <title>Convergent genome expansion in fungi linked to evolution of root-endophyte symbiosis.</title>
        <authorList>
            <consortium name="DOE Joint Genome Institute"/>
            <person name="Ke Y.-H."/>
            <person name="Bonito G."/>
            <person name="Liao H.-L."/>
            <person name="Looney B."/>
            <person name="Rojas-Flechas A."/>
            <person name="Nash J."/>
            <person name="Hameed K."/>
            <person name="Schadt C."/>
            <person name="Martin F."/>
            <person name="Crous P.W."/>
            <person name="Miettinen O."/>
            <person name="Magnuson J.K."/>
            <person name="Labbe J."/>
            <person name="Jacobson D."/>
            <person name="Doktycz M.J."/>
            <person name="Veneault-Fourrey C."/>
            <person name="Kuo A."/>
            <person name="Mondo S."/>
            <person name="Calhoun S."/>
            <person name="Riley R."/>
            <person name="Ohm R."/>
            <person name="LaButti K."/>
            <person name="Andreopoulos B."/>
            <person name="Pangilinan J."/>
            <person name="Nolan M."/>
            <person name="Tritt A."/>
            <person name="Clum A."/>
            <person name="Lipzen A."/>
            <person name="Daum C."/>
            <person name="Barry K."/>
            <person name="Grigoriev I.V."/>
            <person name="Vilgalys R."/>
        </authorList>
    </citation>
    <scope>NUCLEOTIDE SEQUENCE</scope>
    <source>
        <strain evidence="1">PMI_201</strain>
    </source>
</reference>
<dbReference type="RefSeq" id="XP_046066291.1">
    <property type="nucleotide sequence ID" value="XM_046222499.1"/>
</dbReference>
<dbReference type="Proteomes" id="UP001201262">
    <property type="component" value="Unassembled WGS sequence"/>
</dbReference>